<evidence type="ECO:0000259" key="2">
    <source>
        <dbReference type="PROSITE" id="PS50263"/>
    </source>
</evidence>
<dbReference type="OrthoDB" id="9811121at2"/>
<keyword evidence="1" id="KW-0378">Hydrolase</keyword>
<feature type="domain" description="CN hydrolase" evidence="2">
    <location>
        <begin position="1"/>
        <end position="253"/>
    </location>
</feature>
<dbReference type="GO" id="GO:0016811">
    <property type="term" value="F:hydrolase activity, acting on carbon-nitrogen (but not peptide) bonds, in linear amides"/>
    <property type="evidence" value="ECO:0007669"/>
    <property type="project" value="TreeGrafter"/>
</dbReference>
<dbReference type="InterPro" id="IPR003010">
    <property type="entry name" value="C-N_Hydrolase"/>
</dbReference>
<dbReference type="Gene3D" id="3.60.110.10">
    <property type="entry name" value="Carbon-nitrogen hydrolase"/>
    <property type="match status" value="1"/>
</dbReference>
<reference evidence="3 4" key="1">
    <citation type="submission" date="2016-11" db="EMBL/GenBank/DDBJ databases">
        <authorList>
            <person name="Jaros S."/>
            <person name="Januszkiewicz K."/>
            <person name="Wedrychowicz H."/>
        </authorList>
    </citation>
    <scope>NUCLEOTIDE SEQUENCE [LARGE SCALE GENOMIC DNA]</scope>
    <source>
        <strain evidence="3 4">DSM 17477</strain>
    </source>
</reference>
<dbReference type="InterPro" id="IPR036526">
    <property type="entry name" value="C-N_Hydrolase_sf"/>
</dbReference>
<gene>
    <name evidence="3" type="ORF">SAMN02745751_03291</name>
</gene>
<organism evidence="3 4">
    <name type="scientific">Dethiosulfatibacter aminovorans DSM 17477</name>
    <dbReference type="NCBI Taxonomy" id="1121476"/>
    <lineage>
        <taxon>Bacteria</taxon>
        <taxon>Bacillati</taxon>
        <taxon>Bacillota</taxon>
        <taxon>Tissierellia</taxon>
        <taxon>Dethiosulfatibacter</taxon>
    </lineage>
</organism>
<dbReference type="EMBL" id="FQZL01000035">
    <property type="protein sequence ID" value="SHJ75609.1"/>
    <property type="molecule type" value="Genomic_DNA"/>
</dbReference>
<name>A0A1M6LWP1_9FIRM</name>
<dbReference type="PANTHER" id="PTHR43674">
    <property type="entry name" value="NITRILASE C965.09-RELATED"/>
    <property type="match status" value="1"/>
</dbReference>
<sequence length="253" mass="27791">MKIALLHMDLSDGPEERNVKLLGEAIDIVVKKGADWIITPETALQGYYFAMDREYDVQVQPGSSVKALCDKARNHGVTIFLGCAERSADDGKCYNSCLVIGPDGEIIGRHWKMHSHGGASEAWASLGDSVDYVECGEMKAGILICADSWFMEHSRELKEKKADVIMIPALWPPAGECGPGDCWERCSRESGLPVWVCNQTGNGILDLSKAESAVIVDGERKFSYSGIEQAALVFDWDTVNRKTESTDFDVIPV</sequence>
<dbReference type="Proteomes" id="UP000184052">
    <property type="component" value="Unassembled WGS sequence"/>
</dbReference>
<evidence type="ECO:0000313" key="3">
    <source>
        <dbReference type="EMBL" id="SHJ75609.1"/>
    </source>
</evidence>
<dbReference type="SUPFAM" id="SSF56317">
    <property type="entry name" value="Carbon-nitrogen hydrolase"/>
    <property type="match status" value="1"/>
</dbReference>
<dbReference type="PANTHER" id="PTHR43674:SF16">
    <property type="entry name" value="CARBON-NITROGEN FAMILY, PUTATIVE (AFU_ORTHOLOGUE AFUA_5G02350)-RELATED"/>
    <property type="match status" value="1"/>
</dbReference>
<dbReference type="Pfam" id="PF00795">
    <property type="entry name" value="CN_hydrolase"/>
    <property type="match status" value="1"/>
</dbReference>
<accession>A0A1M6LWP1</accession>
<dbReference type="STRING" id="1121476.SAMN02745751_03291"/>
<keyword evidence="4" id="KW-1185">Reference proteome</keyword>
<evidence type="ECO:0000256" key="1">
    <source>
        <dbReference type="ARBA" id="ARBA00022801"/>
    </source>
</evidence>
<dbReference type="AlphaFoldDB" id="A0A1M6LWP1"/>
<proteinExistence type="predicted"/>
<dbReference type="RefSeq" id="WP_073050653.1">
    <property type="nucleotide sequence ID" value="NZ_FQZL01000035.1"/>
</dbReference>
<dbReference type="CDD" id="cd07197">
    <property type="entry name" value="nitrilase"/>
    <property type="match status" value="1"/>
</dbReference>
<dbReference type="InterPro" id="IPR050345">
    <property type="entry name" value="Aliph_Amidase/BUP"/>
</dbReference>
<evidence type="ECO:0000313" key="4">
    <source>
        <dbReference type="Proteomes" id="UP000184052"/>
    </source>
</evidence>
<protein>
    <submittedName>
        <fullName evidence="3">N-carbamoylputrescine amidase</fullName>
    </submittedName>
</protein>
<dbReference type="PROSITE" id="PS50263">
    <property type="entry name" value="CN_HYDROLASE"/>
    <property type="match status" value="1"/>
</dbReference>